<dbReference type="PANTHER" id="PTHR11811">
    <property type="entry name" value="6-PHOSPHOGLUCONATE DEHYDROGENASE"/>
    <property type="match status" value="1"/>
</dbReference>
<evidence type="ECO:0000313" key="5">
    <source>
        <dbReference type="EMBL" id="MCM4082295.1"/>
    </source>
</evidence>
<dbReference type="InterPro" id="IPR013328">
    <property type="entry name" value="6PGD_dom2"/>
</dbReference>
<dbReference type="InterPro" id="IPR036291">
    <property type="entry name" value="NAD(P)-bd_dom_sf"/>
</dbReference>
<reference evidence="5 6" key="1">
    <citation type="submission" date="2022-06" db="EMBL/GenBank/DDBJ databases">
        <title>Actinoplanes abujensis sp. nov., isolated from Nigerian arid soil.</title>
        <authorList>
            <person name="Ding P."/>
        </authorList>
    </citation>
    <scope>NUCLEOTIDE SEQUENCE [LARGE SCALE GENOMIC DNA]</scope>
    <source>
        <strain evidence="6">TRM88002</strain>
    </source>
</reference>
<dbReference type="Proteomes" id="UP001523216">
    <property type="component" value="Unassembled WGS sequence"/>
</dbReference>
<dbReference type="InterPro" id="IPR008927">
    <property type="entry name" value="6-PGluconate_DH-like_C_sf"/>
</dbReference>
<proteinExistence type="inferred from homology"/>
<dbReference type="EMBL" id="JAMQOL010000047">
    <property type="protein sequence ID" value="MCM4082295.1"/>
    <property type="molecule type" value="Genomic_DNA"/>
</dbReference>
<dbReference type="RefSeq" id="WP_251802012.1">
    <property type="nucleotide sequence ID" value="NZ_JAMQOL010000047.1"/>
</dbReference>
<gene>
    <name evidence="5" type="ORF">LXN57_32480</name>
</gene>
<feature type="domain" description="6-phosphogluconate dehydrogenase C-terminal" evidence="4">
    <location>
        <begin position="193"/>
        <end position="420"/>
    </location>
</feature>
<dbReference type="Gene3D" id="1.10.1040.10">
    <property type="entry name" value="N-(1-d-carboxylethyl)-l-norvaline Dehydrogenase, domain 2"/>
    <property type="match status" value="1"/>
</dbReference>
<protein>
    <submittedName>
        <fullName evidence="5">NAD(P)-binding domain-containing protein</fullName>
    </submittedName>
</protein>
<dbReference type="InterPro" id="IPR006115">
    <property type="entry name" value="6PGDH_NADP-bd"/>
</dbReference>
<evidence type="ECO:0000256" key="1">
    <source>
        <dbReference type="ARBA" id="ARBA00008419"/>
    </source>
</evidence>
<keyword evidence="6" id="KW-1185">Reference proteome</keyword>
<dbReference type="Pfam" id="PF03446">
    <property type="entry name" value="NAD_binding_2"/>
    <property type="match status" value="1"/>
</dbReference>
<accession>A0ABT0Y934</accession>
<dbReference type="Gene3D" id="3.40.50.720">
    <property type="entry name" value="NAD(P)-binding Rossmann-like Domain"/>
    <property type="match status" value="1"/>
</dbReference>
<name>A0ABT0Y934_9ACTN</name>
<dbReference type="PRINTS" id="PR00076">
    <property type="entry name" value="6PGDHDRGNASE"/>
</dbReference>
<evidence type="ECO:0000256" key="2">
    <source>
        <dbReference type="ARBA" id="ARBA00023002"/>
    </source>
</evidence>
<sequence>MTAKTGRQLGVSVGGERGAALVRNLARRGYRLAVADRRNRADPVDHPLVRSVATLPQLVAATGPDRVLMLLDAAGNELDRLLGRLTPLLDPGDVIVDGGAARFGDTSRRAAGLRATGLRFAGCGITGDPALIEHGPAYVVGGDRAAHARIAPILAATAARMQNVPCVAYAGAAGAGDFALMVHDELAAAEHRLIIEVGTLLRAGLGRSAAQTADVLAGWAGLVPSQVLDAARTVLQRPDPPGWREFGDVLELPVGGDGLPGVRNALDLAVPVTVAAEAVAARTRRWTSTTVPAEPAALLAVTADDIRTGWYAARVVAYAQGFQQLSVAGRAYGWGMDAAAVAGAWRGGTALDGRLLTFVREAFTADPDGHLLADPYFADVIHHALPPWRRVVTAATTAGLPVPAHAAAQQFVTGRLVTGTR</sequence>
<keyword evidence="3" id="KW-0311">Gluconate utilization</keyword>
<dbReference type="SUPFAM" id="SSF51735">
    <property type="entry name" value="NAD(P)-binding Rossmann-fold domains"/>
    <property type="match status" value="1"/>
</dbReference>
<dbReference type="SUPFAM" id="SSF48179">
    <property type="entry name" value="6-phosphogluconate dehydrogenase C-terminal domain-like"/>
    <property type="match status" value="1"/>
</dbReference>
<keyword evidence="2" id="KW-0560">Oxidoreductase</keyword>
<comment type="caution">
    <text evidence="5">The sequence shown here is derived from an EMBL/GenBank/DDBJ whole genome shotgun (WGS) entry which is preliminary data.</text>
</comment>
<evidence type="ECO:0000256" key="3">
    <source>
        <dbReference type="ARBA" id="ARBA00023064"/>
    </source>
</evidence>
<comment type="similarity">
    <text evidence="1">Belongs to the 6-phosphogluconate dehydrogenase family.</text>
</comment>
<dbReference type="SMART" id="SM01350">
    <property type="entry name" value="6PGD"/>
    <property type="match status" value="1"/>
</dbReference>
<dbReference type="InterPro" id="IPR006114">
    <property type="entry name" value="6PGDH_C"/>
</dbReference>
<evidence type="ECO:0000313" key="6">
    <source>
        <dbReference type="Proteomes" id="UP001523216"/>
    </source>
</evidence>
<dbReference type="Pfam" id="PF00393">
    <property type="entry name" value="6PGD"/>
    <property type="match status" value="1"/>
</dbReference>
<organism evidence="5 6">
    <name type="scientific">Paractinoplanes hotanensis</name>
    <dbReference type="NCBI Taxonomy" id="2906497"/>
    <lineage>
        <taxon>Bacteria</taxon>
        <taxon>Bacillati</taxon>
        <taxon>Actinomycetota</taxon>
        <taxon>Actinomycetes</taxon>
        <taxon>Micromonosporales</taxon>
        <taxon>Micromonosporaceae</taxon>
        <taxon>Paractinoplanes</taxon>
    </lineage>
</organism>
<evidence type="ECO:0000259" key="4">
    <source>
        <dbReference type="SMART" id="SM01350"/>
    </source>
</evidence>
<dbReference type="InterPro" id="IPR006183">
    <property type="entry name" value="Pgluconate_DH"/>
</dbReference>